<feature type="region of interest" description="Disordered" evidence="5">
    <location>
        <begin position="723"/>
        <end position="841"/>
    </location>
</feature>
<dbReference type="Gramene" id="PNT75581">
    <property type="protein sequence ID" value="PNT75581"/>
    <property type="gene ID" value="BRADI_1g35322v3"/>
</dbReference>
<keyword evidence="3" id="KW-0862">Zinc</keyword>
<gene>
    <name evidence="7" type="ORF">BRADI_1g35322v3</name>
</gene>
<dbReference type="Proteomes" id="UP000008810">
    <property type="component" value="Chromosome 1"/>
</dbReference>
<dbReference type="EnsemblPlants" id="PNT75580">
    <property type="protein sequence ID" value="PNT75580"/>
    <property type="gene ID" value="BRADI_1g35322v3"/>
</dbReference>
<dbReference type="GO" id="GO:0008270">
    <property type="term" value="F:zinc ion binding"/>
    <property type="evidence" value="ECO:0007669"/>
    <property type="project" value="UniProtKB-KW"/>
</dbReference>
<dbReference type="InterPro" id="IPR006564">
    <property type="entry name" value="Znf_PMZ"/>
</dbReference>
<feature type="compositionally biased region" description="Low complexity" evidence="5">
    <location>
        <begin position="42"/>
        <end position="57"/>
    </location>
</feature>
<protein>
    <recommendedName>
        <fullName evidence="6">SWIM-type domain-containing protein</fullName>
    </recommendedName>
</protein>
<feature type="region of interest" description="Disordered" evidence="5">
    <location>
        <begin position="74"/>
        <end position="93"/>
    </location>
</feature>
<evidence type="ECO:0000259" key="6">
    <source>
        <dbReference type="PROSITE" id="PS50966"/>
    </source>
</evidence>
<accession>A0A2K2DMT2</accession>
<feature type="compositionally biased region" description="Acidic residues" evidence="5">
    <location>
        <begin position="74"/>
        <end position="85"/>
    </location>
</feature>
<feature type="region of interest" description="Disordered" evidence="5">
    <location>
        <begin position="1"/>
        <end position="66"/>
    </location>
</feature>
<dbReference type="PANTHER" id="PTHR47718">
    <property type="entry name" value="OS01G0519700 PROTEIN"/>
    <property type="match status" value="1"/>
</dbReference>
<name>A0A2K2DMT2_BRADI</name>
<dbReference type="InterPro" id="IPR004330">
    <property type="entry name" value="FAR1_DNA_bnd_dom"/>
</dbReference>
<proteinExistence type="predicted"/>
<dbReference type="EMBL" id="CM000880">
    <property type="protein sequence ID" value="PNT75581.1"/>
    <property type="molecule type" value="Genomic_DNA"/>
</dbReference>
<reference evidence="8" key="3">
    <citation type="submission" date="2018-08" db="UniProtKB">
        <authorList>
            <consortium name="EnsemblPlants"/>
        </authorList>
    </citation>
    <scope>IDENTIFICATION</scope>
    <source>
        <strain evidence="8">cv. Bd21</strain>
    </source>
</reference>
<dbReference type="Gramene" id="PNT75580">
    <property type="protein sequence ID" value="PNT75580"/>
    <property type="gene ID" value="BRADI_1g35322v3"/>
</dbReference>
<evidence type="ECO:0000256" key="5">
    <source>
        <dbReference type="SAM" id="MobiDB-lite"/>
    </source>
</evidence>
<dbReference type="InParanoid" id="A0A2K2DMT2"/>
<organism evidence="7">
    <name type="scientific">Brachypodium distachyon</name>
    <name type="common">Purple false brome</name>
    <name type="synonym">Trachynia distachya</name>
    <dbReference type="NCBI Taxonomy" id="15368"/>
    <lineage>
        <taxon>Eukaryota</taxon>
        <taxon>Viridiplantae</taxon>
        <taxon>Streptophyta</taxon>
        <taxon>Embryophyta</taxon>
        <taxon>Tracheophyta</taxon>
        <taxon>Spermatophyta</taxon>
        <taxon>Magnoliopsida</taxon>
        <taxon>Liliopsida</taxon>
        <taxon>Poales</taxon>
        <taxon>Poaceae</taxon>
        <taxon>BOP clade</taxon>
        <taxon>Pooideae</taxon>
        <taxon>Stipodae</taxon>
        <taxon>Brachypodieae</taxon>
        <taxon>Brachypodium</taxon>
    </lineage>
</organism>
<feature type="domain" description="SWIM-type" evidence="6">
    <location>
        <begin position="604"/>
        <end position="640"/>
    </location>
</feature>
<dbReference type="EnsemblPlants" id="PNT75581">
    <property type="protein sequence ID" value="PNT75581"/>
    <property type="gene ID" value="BRADI_1g35322v3"/>
</dbReference>
<reference evidence="7" key="2">
    <citation type="submission" date="2017-06" db="EMBL/GenBank/DDBJ databases">
        <title>WGS assembly of Brachypodium distachyon.</title>
        <authorList>
            <consortium name="The International Brachypodium Initiative"/>
            <person name="Lucas S."/>
            <person name="Harmon-Smith M."/>
            <person name="Lail K."/>
            <person name="Tice H."/>
            <person name="Grimwood J."/>
            <person name="Bruce D."/>
            <person name="Barry K."/>
            <person name="Shu S."/>
            <person name="Lindquist E."/>
            <person name="Wang M."/>
            <person name="Pitluck S."/>
            <person name="Vogel J.P."/>
            <person name="Garvin D.F."/>
            <person name="Mockler T.C."/>
            <person name="Schmutz J."/>
            <person name="Rokhsar D."/>
            <person name="Bevan M.W."/>
        </authorList>
    </citation>
    <scope>NUCLEOTIDE SEQUENCE</scope>
    <source>
        <strain evidence="7">Bd21</strain>
    </source>
</reference>
<evidence type="ECO:0000313" key="9">
    <source>
        <dbReference type="Proteomes" id="UP000008810"/>
    </source>
</evidence>
<dbReference type="Pfam" id="PF10551">
    <property type="entry name" value="MULE"/>
    <property type="match status" value="1"/>
</dbReference>
<reference evidence="7 8" key="1">
    <citation type="journal article" date="2010" name="Nature">
        <title>Genome sequencing and analysis of the model grass Brachypodium distachyon.</title>
        <authorList>
            <consortium name="International Brachypodium Initiative"/>
        </authorList>
    </citation>
    <scope>NUCLEOTIDE SEQUENCE [LARGE SCALE GENOMIC DNA]</scope>
    <source>
        <strain evidence="7 8">Bd21</strain>
    </source>
</reference>
<dbReference type="InterPro" id="IPR007527">
    <property type="entry name" value="Znf_SWIM"/>
</dbReference>
<dbReference type="SMART" id="SM00575">
    <property type="entry name" value="ZnF_PMZ"/>
    <property type="match status" value="1"/>
</dbReference>
<dbReference type="FunCoup" id="A0A2K2DMT2">
    <property type="interactions" value="244"/>
</dbReference>
<evidence type="ECO:0000256" key="4">
    <source>
        <dbReference type="PROSITE-ProRule" id="PRU00325"/>
    </source>
</evidence>
<dbReference type="AlphaFoldDB" id="A0A2K2DMT2"/>
<keyword evidence="2 4" id="KW-0863">Zinc-finger</keyword>
<evidence type="ECO:0000313" key="8">
    <source>
        <dbReference type="EnsemblPlants" id="PNT75580"/>
    </source>
</evidence>
<evidence type="ECO:0000256" key="2">
    <source>
        <dbReference type="ARBA" id="ARBA00022771"/>
    </source>
</evidence>
<evidence type="ECO:0000256" key="3">
    <source>
        <dbReference type="ARBA" id="ARBA00022833"/>
    </source>
</evidence>
<dbReference type="EMBL" id="CM000880">
    <property type="protein sequence ID" value="PNT75580.1"/>
    <property type="molecule type" value="Genomic_DNA"/>
</dbReference>
<keyword evidence="1" id="KW-0479">Metal-binding</keyword>
<evidence type="ECO:0000313" key="7">
    <source>
        <dbReference type="EMBL" id="PNT75580.1"/>
    </source>
</evidence>
<dbReference type="OrthoDB" id="688468at2759"/>
<feature type="compositionally biased region" description="Basic and acidic residues" evidence="5">
    <location>
        <begin position="723"/>
        <end position="747"/>
    </location>
</feature>
<feature type="compositionally biased region" description="Basic and acidic residues" evidence="5">
    <location>
        <begin position="821"/>
        <end position="837"/>
    </location>
</feature>
<dbReference type="PROSITE" id="PS50966">
    <property type="entry name" value="ZF_SWIM"/>
    <property type="match status" value="1"/>
</dbReference>
<dbReference type="Pfam" id="PF04434">
    <property type="entry name" value="SWIM"/>
    <property type="match status" value="1"/>
</dbReference>
<evidence type="ECO:0000256" key="1">
    <source>
        <dbReference type="ARBA" id="ARBA00022723"/>
    </source>
</evidence>
<feature type="compositionally biased region" description="Low complexity" evidence="5">
    <location>
        <begin position="750"/>
        <end position="761"/>
    </location>
</feature>
<dbReference type="PANTHER" id="PTHR47718:SF4">
    <property type="entry name" value="PROTEIN FAR1-RELATED SEQUENCE"/>
    <property type="match status" value="1"/>
</dbReference>
<dbReference type="Pfam" id="PF03101">
    <property type="entry name" value="FAR1"/>
    <property type="match status" value="1"/>
</dbReference>
<keyword evidence="9" id="KW-1185">Reference proteome</keyword>
<dbReference type="InterPro" id="IPR018289">
    <property type="entry name" value="MULE_transposase_dom"/>
</dbReference>
<sequence>MLLRPVLHGGPEHVAHHSQTPRLGGAGNHDCLQQTATGVPDTVGTHTHTEHVGGSTSAAEPSLHRSDGEMADDVEINEDDDDGDDGISAPKKPAVGMRFDNIEATKQHYVDYTRWNGFGVRIDYQRPIKSGETSRAQFVCYKAGKNKKGKEDTQRLESVVPKRKRNITERTGCQARMKVKLDGATYIVEHFEEEHNHHVLKKFNLARYLRSHRHMPREEREFVKLLHGCNLHTSQMMQILSTLHGKLEDFSYTRTDMANFRAALRREHYVMDMKFTLQYSNKLKKEDDDFFYSFELDNEDRVINLYWVDAEARRSYKYYSDWISFDTTYLMNKYNMPCAPFIGINNHGQSVQFGCGFMRNEDTGSFVWLFKTFLEAMDGIAPVNIITDQDFAMRNGIAEVFPDARHRNCRWHIMKRAQEKLGGFMGRNLELHADFEDCINNSWTLQEFELKWITMIEKYQVQDNQDLGHLWENRTSWVPAYFMLDFYPFLQSTQRSEGFNAVLKRYVSPSNSIYEFVRQYTVLQEKILGVERQAEAETTLTVSRKWGFSLIEEQVNLVYTRRMFNRFQEELQMTSSYHCMRTGVNTYETMSMTGNSGQYGSRTYKLAVDMEADMYSCECYKFDRDGIVCCHILRVMQHEGVRVFPQHYILKRWTWNVDAALGPHGTQQLNPTQHEMPENSRKLMRYATRNKGLAEIAKDACDGQDATKIVERHMKEMRRELAALRKRQEKDARARESMGMYRRDRAVPDGSTSGAALGSTSEAPPVGSATGATTDGSALGAGTEDHERGGGSVEWTVTDEVSAASSGRAVRDLPMTATKGRPRESRYKSPLDIEPKAPKKRGRCQPYMTKVASLELTYHRLGSFQPYRTKVATIA</sequence>